<evidence type="ECO:0000259" key="14">
    <source>
        <dbReference type="Pfam" id="PF11940"/>
    </source>
</evidence>
<feature type="domain" description="Peptidase M1 alanyl aminopeptidase Ig-like fold" evidence="14">
    <location>
        <begin position="454"/>
        <end position="557"/>
    </location>
</feature>
<dbReference type="RefSeq" id="WP_114846374.1">
    <property type="nucleotide sequence ID" value="NZ_JBHSPE010000002.1"/>
</dbReference>
<evidence type="ECO:0000256" key="12">
    <source>
        <dbReference type="NCBIfam" id="TIGR02414"/>
    </source>
</evidence>
<dbReference type="InterPro" id="IPR035414">
    <property type="entry name" value="Peptidase_M1_pepN_Ig-like"/>
</dbReference>
<name>A0A369UJU6_9GAMM</name>
<keyword evidence="11" id="KW-0482">Metalloprotease</keyword>
<dbReference type="Gene3D" id="1.25.50.10">
    <property type="entry name" value="Peptidase M1, alanyl aminopeptidase, C-terminal domain"/>
    <property type="match status" value="1"/>
</dbReference>
<dbReference type="InterPro" id="IPR024601">
    <property type="entry name" value="Peptidase_M1_pepN_C"/>
</dbReference>
<sequence>MNARPDSASAPILLSDYRAPAWQVEQIELDFDLGIDATQVRSCLRLRRDSTQATPLCLDGEGLELLTIMLDGQLLSPDDYRYADNVLEIDHAHDGSVLETRVRLNPAANTALEGLYLSGPRESGFLLTQCEAQGFRHITFFPDQPDVLASYTVTLRADRARFPVLLAGGNPDGAGDLDGGRHWARFVDPHPKPSYLFALVAGRLEKIGREYVTADGRPVQLVIWAEADAIERCHYAMDALERSMRWDEQAYGRNYDLDVFHVVATHDFNMGAMENKGLNIFNAKYLLADPDSTTDDEYRAVEAVVAHEYFHNWSGNRVTCRDWFQLSLKEGLTVFREQQFSADMNSPALKRIEDVALLRRAQFPEDAGPLAHPVRPAEYREINNFYTATVYEKGSELVRMLAGRLGQAGFRRGMDRYFEHNDGHAATLEDFLGALGEANDIDLMPYLAWYGQAGTPRMKARGHYDAAQHSYTLTLTQHTLPTPGQAHKRALPIPVKLALFATDGRMLPLHLDGHSNALGDEHVIVLEQAEQSFVFRNIDAAPIPSLLRGFSAPVILDGDYAPTELALLLRHDIDGFNRWEAAQQLASRAYDALRDGGDTTALTAWCDALAELFDDELFADDALLADLLSPPGEIELAEREQVVDPARVHALRQELQQRLGARIGAGPLLRRYEALAAQTNRQLDASSQAQRRLKRRVLELLALIDAPAAHAVAAGQYQDAPSMTDRLAALAVLVRGNAPQATLALAHFRERYAGDPLALDKWFSVQTQLPGELTLARVQLLAGDPAFTLKNPNRVNALFGAWARSNPAGFHRADGAGYRWLVQQLRPLDALNPQVAARLATVLNGWKRLEPVRREAARSAISSLTTGPELSRNLTEIVQNILGDSAQGD</sequence>
<dbReference type="InterPro" id="IPR027268">
    <property type="entry name" value="Peptidase_M4/M1_CTD_sf"/>
</dbReference>
<evidence type="ECO:0000256" key="4">
    <source>
        <dbReference type="ARBA" id="ARBA00012564"/>
    </source>
</evidence>
<evidence type="ECO:0000256" key="8">
    <source>
        <dbReference type="ARBA" id="ARBA00022723"/>
    </source>
</evidence>
<dbReference type="PRINTS" id="PR00756">
    <property type="entry name" value="ALADIPTASE"/>
</dbReference>
<proteinExistence type="inferred from homology"/>
<dbReference type="Proteomes" id="UP000253782">
    <property type="component" value="Unassembled WGS sequence"/>
</dbReference>
<evidence type="ECO:0000256" key="6">
    <source>
        <dbReference type="ARBA" id="ARBA00022438"/>
    </source>
</evidence>
<dbReference type="EMBL" id="QQAH01000014">
    <property type="protein sequence ID" value="RDD80801.1"/>
    <property type="molecule type" value="Genomic_DNA"/>
</dbReference>
<dbReference type="GO" id="GO:0006508">
    <property type="term" value="P:proteolysis"/>
    <property type="evidence" value="ECO:0007669"/>
    <property type="project" value="UniProtKB-UniRule"/>
</dbReference>
<dbReference type="Gene3D" id="1.10.390.10">
    <property type="entry name" value="Neutral Protease Domain 2"/>
    <property type="match status" value="1"/>
</dbReference>
<dbReference type="Pfam" id="PF01433">
    <property type="entry name" value="Peptidase_M1"/>
    <property type="match status" value="1"/>
</dbReference>
<dbReference type="PANTHER" id="PTHR46322">
    <property type="entry name" value="PUROMYCIN-SENSITIVE AMINOPEPTIDASE"/>
    <property type="match status" value="1"/>
</dbReference>
<evidence type="ECO:0000256" key="10">
    <source>
        <dbReference type="ARBA" id="ARBA00022833"/>
    </source>
</evidence>
<evidence type="ECO:0000256" key="3">
    <source>
        <dbReference type="ARBA" id="ARBA00010136"/>
    </source>
</evidence>
<dbReference type="GO" id="GO:0016285">
    <property type="term" value="F:alanyl aminopeptidase activity"/>
    <property type="evidence" value="ECO:0007669"/>
    <property type="project" value="UniProtKB-EC"/>
</dbReference>
<gene>
    <name evidence="17" type="ORF">DVJ77_15195</name>
</gene>
<protein>
    <recommendedName>
        <fullName evidence="5 12">Aminopeptidase N</fullName>
        <ecNumber evidence="4 12">3.4.11.2</ecNumber>
    </recommendedName>
</protein>
<dbReference type="InterPro" id="IPR001930">
    <property type="entry name" value="Peptidase_M1"/>
</dbReference>
<dbReference type="InterPro" id="IPR045357">
    <property type="entry name" value="Aminopeptidase_N-like_N"/>
</dbReference>
<dbReference type="GO" id="GO:0008270">
    <property type="term" value="F:zinc ion binding"/>
    <property type="evidence" value="ECO:0007669"/>
    <property type="project" value="InterPro"/>
</dbReference>
<keyword evidence="10" id="KW-0862">Zinc</keyword>
<dbReference type="InterPro" id="IPR042097">
    <property type="entry name" value="Aminopeptidase_N-like_N_sf"/>
</dbReference>
<dbReference type="FunFam" id="2.60.40.1840:FF:000001">
    <property type="entry name" value="Aminopeptidase N"/>
    <property type="match status" value="1"/>
</dbReference>
<comment type="similarity">
    <text evidence="3">Belongs to the peptidase M1 family.</text>
</comment>
<dbReference type="InterPro" id="IPR012779">
    <property type="entry name" value="Peptidase_M1_pepN"/>
</dbReference>
<feature type="domain" description="Peptidase M1 membrane alanine aminopeptidase" evidence="13">
    <location>
        <begin position="235"/>
        <end position="442"/>
    </location>
</feature>
<evidence type="ECO:0000256" key="9">
    <source>
        <dbReference type="ARBA" id="ARBA00022801"/>
    </source>
</evidence>
<keyword evidence="9" id="KW-0378">Hydrolase</keyword>
<dbReference type="PANTHER" id="PTHR46322:SF1">
    <property type="entry name" value="PUROMYCIN-SENSITIVE AMINOPEPTIDASE"/>
    <property type="match status" value="1"/>
</dbReference>
<dbReference type="InterPro" id="IPR014782">
    <property type="entry name" value="Peptidase_M1_dom"/>
</dbReference>
<evidence type="ECO:0000256" key="2">
    <source>
        <dbReference type="ARBA" id="ARBA00001947"/>
    </source>
</evidence>
<evidence type="ECO:0000313" key="18">
    <source>
        <dbReference type="Proteomes" id="UP000253782"/>
    </source>
</evidence>
<dbReference type="Pfam" id="PF17900">
    <property type="entry name" value="Peptidase_M1_N"/>
    <property type="match status" value="1"/>
</dbReference>
<dbReference type="GO" id="GO:0008237">
    <property type="term" value="F:metallopeptidase activity"/>
    <property type="evidence" value="ECO:0007669"/>
    <property type="project" value="UniProtKB-UniRule"/>
</dbReference>
<dbReference type="SUPFAM" id="SSF55486">
    <property type="entry name" value="Metalloproteases ('zincins'), catalytic domain"/>
    <property type="match status" value="1"/>
</dbReference>
<reference evidence="17 18" key="1">
    <citation type="submission" date="2018-07" db="EMBL/GenBank/DDBJ databases">
        <title>Dyella tabacisoli L4-6T, whole genome shotgun sequence.</title>
        <authorList>
            <person name="Zhou X.-K."/>
            <person name="Li W.-J."/>
            <person name="Duan Y.-Q."/>
        </authorList>
    </citation>
    <scope>NUCLEOTIDE SEQUENCE [LARGE SCALE GENOMIC DNA]</scope>
    <source>
        <strain evidence="17 18">L4-6</strain>
    </source>
</reference>
<comment type="catalytic activity">
    <reaction evidence="1">
        <text>Release of an N-terminal amino acid, Xaa-|-Yaa- from a peptide, amide or arylamide. Xaa is preferably Ala, but may be most amino acids including Pro (slow action). When a terminal hydrophobic residue is followed by a prolyl residue, the two may be released as an intact Xaa-Pro dipeptide.</text>
        <dbReference type="EC" id="3.4.11.2"/>
    </reaction>
</comment>
<keyword evidence="18" id="KW-1185">Reference proteome</keyword>
<evidence type="ECO:0000256" key="1">
    <source>
        <dbReference type="ARBA" id="ARBA00000098"/>
    </source>
</evidence>
<feature type="domain" description="Aminopeptidase N-like N-terminal" evidence="16">
    <location>
        <begin position="109"/>
        <end position="196"/>
    </location>
</feature>
<dbReference type="InterPro" id="IPR037144">
    <property type="entry name" value="Peptidase_M1_pepN_C_sf"/>
</dbReference>
<dbReference type="InterPro" id="IPR038438">
    <property type="entry name" value="PepN_Ig-like_sf"/>
</dbReference>
<dbReference type="OrthoDB" id="100605at2"/>
<dbReference type="Pfam" id="PF11940">
    <property type="entry name" value="DUF3458"/>
    <property type="match status" value="1"/>
</dbReference>
<dbReference type="Gene3D" id="2.60.40.1840">
    <property type="match status" value="1"/>
</dbReference>
<evidence type="ECO:0000256" key="7">
    <source>
        <dbReference type="ARBA" id="ARBA00022670"/>
    </source>
</evidence>
<dbReference type="AlphaFoldDB" id="A0A369UJU6"/>
<dbReference type="SUPFAM" id="SSF63737">
    <property type="entry name" value="Leukotriene A4 hydrolase N-terminal domain"/>
    <property type="match status" value="1"/>
</dbReference>
<evidence type="ECO:0000259" key="13">
    <source>
        <dbReference type="Pfam" id="PF01433"/>
    </source>
</evidence>
<evidence type="ECO:0000256" key="5">
    <source>
        <dbReference type="ARBA" id="ARBA00015611"/>
    </source>
</evidence>
<dbReference type="EC" id="3.4.11.2" evidence="4 12"/>
<dbReference type="NCBIfam" id="TIGR02414">
    <property type="entry name" value="pepN_proteo"/>
    <property type="match status" value="1"/>
</dbReference>
<comment type="caution">
    <text evidence="17">The sequence shown here is derived from an EMBL/GenBank/DDBJ whole genome shotgun (WGS) entry which is preliminary data.</text>
</comment>
<keyword evidence="7" id="KW-0645">Protease</keyword>
<dbReference type="Pfam" id="PF17432">
    <property type="entry name" value="DUF3458_C"/>
    <property type="match status" value="1"/>
</dbReference>
<dbReference type="Gene3D" id="2.60.40.1730">
    <property type="entry name" value="tricorn interacting facor f3 domain"/>
    <property type="match status" value="1"/>
</dbReference>
<feature type="domain" description="Peptidase M1 alanyl aminopeptidase C-terminal" evidence="15">
    <location>
        <begin position="563"/>
        <end position="882"/>
    </location>
</feature>
<dbReference type="Gene3D" id="3.30.2010.30">
    <property type="match status" value="1"/>
</dbReference>
<accession>A0A369UJU6</accession>
<keyword evidence="6 17" id="KW-0031">Aminopeptidase</keyword>
<dbReference type="CDD" id="cd09600">
    <property type="entry name" value="M1_APN"/>
    <property type="match status" value="1"/>
</dbReference>
<keyword evidence="8" id="KW-0479">Metal-binding</keyword>
<evidence type="ECO:0000259" key="15">
    <source>
        <dbReference type="Pfam" id="PF17432"/>
    </source>
</evidence>
<evidence type="ECO:0000259" key="16">
    <source>
        <dbReference type="Pfam" id="PF17900"/>
    </source>
</evidence>
<dbReference type="FunFam" id="3.30.2010.30:FF:000002">
    <property type="entry name" value="Putative aminopeptidase N"/>
    <property type="match status" value="1"/>
</dbReference>
<evidence type="ECO:0000256" key="11">
    <source>
        <dbReference type="ARBA" id="ARBA00023049"/>
    </source>
</evidence>
<organism evidence="17 18">
    <name type="scientific">Dyella tabacisoli</name>
    <dbReference type="NCBI Taxonomy" id="2282381"/>
    <lineage>
        <taxon>Bacteria</taxon>
        <taxon>Pseudomonadati</taxon>
        <taxon>Pseudomonadota</taxon>
        <taxon>Gammaproteobacteria</taxon>
        <taxon>Lysobacterales</taxon>
        <taxon>Rhodanobacteraceae</taxon>
        <taxon>Dyella</taxon>
    </lineage>
</organism>
<comment type="cofactor">
    <cofactor evidence="2">
        <name>Zn(2+)</name>
        <dbReference type="ChEBI" id="CHEBI:29105"/>
    </cofactor>
</comment>
<evidence type="ECO:0000313" key="17">
    <source>
        <dbReference type="EMBL" id="RDD80801.1"/>
    </source>
</evidence>